<dbReference type="Proteomes" id="UP000009168">
    <property type="component" value="Unassembled WGS sequence"/>
</dbReference>
<dbReference type="SUPFAM" id="SSF81324">
    <property type="entry name" value="Voltage-gated potassium channels"/>
    <property type="match status" value="1"/>
</dbReference>
<protein>
    <submittedName>
        <fullName evidence="4">Cyclic nucleotide-binding domain protein</fullName>
    </submittedName>
</protein>
<dbReference type="Gene3D" id="1.10.287.70">
    <property type="match status" value="1"/>
</dbReference>
<proteinExistence type="predicted"/>
<dbReference type="InterPro" id="IPR014710">
    <property type="entry name" value="RmlC-like_jellyroll"/>
</dbReference>
<dbReference type="GO" id="GO:0035725">
    <property type="term" value="P:sodium ion transmembrane transport"/>
    <property type="evidence" value="ECO:0007669"/>
    <property type="project" value="TreeGrafter"/>
</dbReference>
<feature type="region of interest" description="Disordered" evidence="1">
    <location>
        <begin position="793"/>
        <end position="813"/>
    </location>
</feature>
<feature type="transmembrane region" description="Helical" evidence="2">
    <location>
        <begin position="389"/>
        <end position="416"/>
    </location>
</feature>
<dbReference type="InParanoid" id="Q23VB0"/>
<dbReference type="GeneID" id="7826989"/>
<name>Q23VB0_TETTS</name>
<evidence type="ECO:0000313" key="4">
    <source>
        <dbReference type="EMBL" id="EAS00472.2"/>
    </source>
</evidence>
<dbReference type="GO" id="GO:0005249">
    <property type="term" value="F:voltage-gated potassium channel activity"/>
    <property type="evidence" value="ECO:0007669"/>
    <property type="project" value="TreeGrafter"/>
</dbReference>
<dbReference type="InterPro" id="IPR018490">
    <property type="entry name" value="cNMP-bd_dom_sf"/>
</dbReference>
<evidence type="ECO:0000256" key="2">
    <source>
        <dbReference type="SAM" id="Phobius"/>
    </source>
</evidence>
<dbReference type="PANTHER" id="PTHR45689">
    <property type="entry name" value="I[[H]] CHANNEL, ISOFORM E"/>
    <property type="match status" value="1"/>
</dbReference>
<organism evidence="4 5">
    <name type="scientific">Tetrahymena thermophila (strain SB210)</name>
    <dbReference type="NCBI Taxonomy" id="312017"/>
    <lineage>
        <taxon>Eukaryota</taxon>
        <taxon>Sar</taxon>
        <taxon>Alveolata</taxon>
        <taxon>Ciliophora</taxon>
        <taxon>Intramacronucleata</taxon>
        <taxon>Oligohymenophorea</taxon>
        <taxon>Hymenostomatida</taxon>
        <taxon>Tetrahymenina</taxon>
        <taxon>Tetrahymenidae</taxon>
        <taxon>Tetrahymena</taxon>
    </lineage>
</organism>
<keyword evidence="2" id="KW-1133">Transmembrane helix</keyword>
<feature type="transmembrane region" description="Helical" evidence="2">
    <location>
        <begin position="294"/>
        <end position="316"/>
    </location>
</feature>
<feature type="transmembrane region" description="Helical" evidence="2">
    <location>
        <begin position="336"/>
        <end position="352"/>
    </location>
</feature>
<keyword evidence="2" id="KW-0472">Membrane</keyword>
<gene>
    <name evidence="4" type="ORF">TTHERM_01295350</name>
</gene>
<dbReference type="OrthoDB" id="296750at2759"/>
<dbReference type="Gene3D" id="2.60.120.10">
    <property type="entry name" value="Jelly Rolls"/>
    <property type="match status" value="1"/>
</dbReference>
<dbReference type="EMBL" id="GG662614">
    <property type="protein sequence ID" value="EAS00472.2"/>
    <property type="molecule type" value="Genomic_DNA"/>
</dbReference>
<dbReference type="InterPro" id="IPR000595">
    <property type="entry name" value="cNMP-bd_dom"/>
</dbReference>
<feature type="transmembrane region" description="Helical" evidence="2">
    <location>
        <begin position="261"/>
        <end position="282"/>
    </location>
</feature>
<feature type="transmembrane region" description="Helical" evidence="2">
    <location>
        <begin position="467"/>
        <end position="487"/>
    </location>
</feature>
<dbReference type="eggNOG" id="ENOG502SVDS">
    <property type="taxonomic scope" value="Eukaryota"/>
</dbReference>
<dbReference type="KEGG" id="tet:TTHERM_01295350"/>
<dbReference type="PANTHER" id="PTHR45689:SF5">
    <property type="entry name" value="I[[H]] CHANNEL, ISOFORM E"/>
    <property type="match status" value="1"/>
</dbReference>
<keyword evidence="5" id="KW-1185">Reference proteome</keyword>
<evidence type="ECO:0000259" key="3">
    <source>
        <dbReference type="PROSITE" id="PS50042"/>
    </source>
</evidence>
<dbReference type="SUPFAM" id="SSF51206">
    <property type="entry name" value="cAMP-binding domain-like"/>
    <property type="match status" value="1"/>
</dbReference>
<sequence length="978" mass="115263">MSKSVLRISDDLIENQQFQKKRLTDQIEENTQLKKVCDHFEESCNSEIFTTYRQSNNIKDNTFNECQIHNSSREGKTSLQQDKVEQINKNSQMDQLITNSVVTTESFYVSKDKNQTKQKNNLHQNKHYTTVNDDRQMTFNDDSNRKSVQSSMRGSYIAKAQRKPDVKQDLSRTLQFKKDLLKLTQIRKKIMNFFYNKTIFGRTNLLKNNQIQSIINDLSDINDQINRTNSKRTCLELLQCVGESQFNFLKYIPPFNPQNSVVFFLSLLFCFLNYLFYILLSIDIIFDVHITQTFIQVGICLQIAEILIKLNTSVYIQTEYFSDRKVIFIKYFRDNLIYDVLPLFTLIIQFYIQNSLNLILKGISFIKIHNVGKEYKMIYEQICISAQKYYYLVQLTHLILSLFLLAHLIACSYYLIGLIEQNFLHIETWFSTGFTTDDPVWWKLYLEAINWSLTLMTTGSNVVYTPLQAFFTSFIMLFSTIIFGYFINIIGDILAQKDEEEQNQRKDINIINQYMRKRSINKDLQRVINLDIEYFYQKNYKKEEEQNQSVLDKLSINLKNQLQKEYFGRILSQFECIKINFSEETKEKLALQMQEAYFLPNQVIFSQENVDFNSLIFVIDGEIQLTKQSSNQTGSQVVDNIFSNQVFGTYSFFTGQAGDLQAKAITFTSIVKIQRDVFLSIIKDNEKDQQQFNLIKDNILLYNNYQLINISCSVCKNFKHLTSECPQVHFDKNEFQNKIKFYQNVKQKRASFDRKLIKSLNTLSQIKLITQYINNFEKIHFVSLDEDIQVLAESSSETDSDGRENEKQSDEQSLVLINQNDHRKSIIDSLIKEDKNTRKSKTIQDGDKNLKYLSLQYENAKEKSNQFLPRGSVLENLYEVSQADGINQRTSFRVHKKIQQQIRLKHDIQSFQNLNSLANVDAFTIIKLPYENPWLFEKQKDYQYYFPEGNLKIVLTQHNRVLRQKNKLLYKTIAFKKL</sequence>
<dbReference type="Pfam" id="PF00027">
    <property type="entry name" value="cNMP_binding"/>
    <property type="match status" value="1"/>
</dbReference>
<reference evidence="5" key="1">
    <citation type="journal article" date="2006" name="PLoS Biol.">
        <title>Macronuclear genome sequence of the ciliate Tetrahymena thermophila, a model eukaryote.</title>
        <authorList>
            <person name="Eisen J.A."/>
            <person name="Coyne R.S."/>
            <person name="Wu M."/>
            <person name="Wu D."/>
            <person name="Thiagarajan M."/>
            <person name="Wortman J.R."/>
            <person name="Badger J.H."/>
            <person name="Ren Q."/>
            <person name="Amedeo P."/>
            <person name="Jones K.M."/>
            <person name="Tallon L.J."/>
            <person name="Delcher A.L."/>
            <person name="Salzberg S.L."/>
            <person name="Silva J.C."/>
            <person name="Haas B.J."/>
            <person name="Majoros W.H."/>
            <person name="Farzad M."/>
            <person name="Carlton J.M."/>
            <person name="Smith R.K. Jr."/>
            <person name="Garg J."/>
            <person name="Pearlman R.E."/>
            <person name="Karrer K.M."/>
            <person name="Sun L."/>
            <person name="Manning G."/>
            <person name="Elde N.C."/>
            <person name="Turkewitz A.P."/>
            <person name="Asai D.J."/>
            <person name="Wilkes D.E."/>
            <person name="Wang Y."/>
            <person name="Cai H."/>
            <person name="Collins K."/>
            <person name="Stewart B.A."/>
            <person name="Lee S.R."/>
            <person name="Wilamowska K."/>
            <person name="Weinberg Z."/>
            <person name="Ruzzo W.L."/>
            <person name="Wloga D."/>
            <person name="Gaertig J."/>
            <person name="Frankel J."/>
            <person name="Tsao C.-C."/>
            <person name="Gorovsky M.A."/>
            <person name="Keeling P.J."/>
            <person name="Waller R.F."/>
            <person name="Patron N.J."/>
            <person name="Cherry J.M."/>
            <person name="Stover N.A."/>
            <person name="Krieger C.J."/>
            <person name="del Toro C."/>
            <person name="Ryder H.F."/>
            <person name="Williamson S.C."/>
            <person name="Barbeau R.A."/>
            <person name="Hamilton E.P."/>
            <person name="Orias E."/>
        </authorList>
    </citation>
    <scope>NUCLEOTIDE SEQUENCE [LARGE SCALE GENOMIC DNA]</scope>
    <source>
        <strain evidence="5">SB210</strain>
    </source>
</reference>
<dbReference type="GO" id="GO:0003254">
    <property type="term" value="P:regulation of membrane depolarization"/>
    <property type="evidence" value="ECO:0007669"/>
    <property type="project" value="TreeGrafter"/>
</dbReference>
<dbReference type="GO" id="GO:0098855">
    <property type="term" value="C:HCN channel complex"/>
    <property type="evidence" value="ECO:0007669"/>
    <property type="project" value="TreeGrafter"/>
</dbReference>
<dbReference type="SMART" id="SM00100">
    <property type="entry name" value="cNMP"/>
    <property type="match status" value="1"/>
</dbReference>
<evidence type="ECO:0000256" key="1">
    <source>
        <dbReference type="SAM" id="MobiDB-lite"/>
    </source>
</evidence>
<dbReference type="AlphaFoldDB" id="Q23VB0"/>
<accession>Q23VB0</accession>
<dbReference type="RefSeq" id="XP_001020717.2">
    <property type="nucleotide sequence ID" value="XM_001020717.2"/>
</dbReference>
<dbReference type="PROSITE" id="PS50042">
    <property type="entry name" value="CNMP_BINDING_3"/>
    <property type="match status" value="1"/>
</dbReference>
<dbReference type="CDD" id="cd00038">
    <property type="entry name" value="CAP_ED"/>
    <property type="match status" value="1"/>
</dbReference>
<dbReference type="InterPro" id="IPR051413">
    <property type="entry name" value="K/Na_HCN_channel"/>
</dbReference>
<feature type="compositionally biased region" description="Basic and acidic residues" evidence="1">
    <location>
        <begin position="800"/>
        <end position="810"/>
    </location>
</feature>
<keyword evidence="2" id="KW-0812">Transmembrane</keyword>
<evidence type="ECO:0000313" key="5">
    <source>
        <dbReference type="Proteomes" id="UP000009168"/>
    </source>
</evidence>
<dbReference type="HOGENOM" id="CLU_009864_1_0_1"/>
<feature type="domain" description="Cyclic nucleotide-binding" evidence="3">
    <location>
        <begin position="577"/>
        <end position="682"/>
    </location>
</feature>